<evidence type="ECO:0000313" key="1">
    <source>
        <dbReference type="EMBL" id="QNA42827.1"/>
    </source>
</evidence>
<accession>A0A7G5XBH4</accession>
<protein>
    <submittedName>
        <fullName evidence="1">Uncharacterized protein</fullName>
    </submittedName>
</protein>
<keyword evidence="2" id="KW-1185">Reference proteome</keyword>
<dbReference type="Proteomes" id="UP000515344">
    <property type="component" value="Chromosome"/>
</dbReference>
<evidence type="ECO:0000313" key="2">
    <source>
        <dbReference type="Proteomes" id="UP000515344"/>
    </source>
</evidence>
<dbReference type="AlphaFoldDB" id="A0A7G5XBH4"/>
<gene>
    <name evidence="1" type="ORF">H4075_12045</name>
</gene>
<sequence>MSNEQINTQVLRSVLSIEANMEQVAQSLESIDRRLSNLEVKMSKVGKWLSLENADFVPTTSAE</sequence>
<dbReference type="RefSeq" id="WP_182801093.1">
    <property type="nucleotide sequence ID" value="NZ_CP060007.1"/>
</dbReference>
<proteinExistence type="predicted"/>
<name>A0A7G5XBH4_9BACT</name>
<organism evidence="1 2">
    <name type="scientific">Lacibacter sediminis</name>
    <dbReference type="NCBI Taxonomy" id="2760713"/>
    <lineage>
        <taxon>Bacteria</taxon>
        <taxon>Pseudomonadati</taxon>
        <taxon>Bacteroidota</taxon>
        <taxon>Chitinophagia</taxon>
        <taxon>Chitinophagales</taxon>
        <taxon>Chitinophagaceae</taxon>
        <taxon>Lacibacter</taxon>
    </lineage>
</organism>
<dbReference type="EMBL" id="CP060007">
    <property type="protein sequence ID" value="QNA42827.1"/>
    <property type="molecule type" value="Genomic_DNA"/>
</dbReference>
<reference evidence="2" key="1">
    <citation type="submission" date="2020-08" db="EMBL/GenBank/DDBJ databases">
        <title>Lacibacter sp. S13-6-6 genome sequencing.</title>
        <authorList>
            <person name="Jin L."/>
        </authorList>
    </citation>
    <scope>NUCLEOTIDE SEQUENCE [LARGE SCALE GENOMIC DNA]</scope>
    <source>
        <strain evidence="2">S13-6-6</strain>
    </source>
</reference>
<dbReference type="KEGG" id="lacs:H4075_12045"/>